<sequence length="364" mass="39732">MRLINGGNRCSGRVELDYNGAWGTVCDDNWDLVDAAVVCQQLGCGWAIQALNASYFQKGTGPIHLGQVKCSGLESYLWDCPAERTPDCGHTREAGVICSDHQAWRLTGGLDACAGRVEVYYRNIWNTVCDSSWYQDEANVLCRSLGCSEKASTPRVPFNHTLLGKMYYECSGDEDSLASCKWRYNKATLCDQFRAAGVICNGSLGLENWTDTTVTPAVTPAVTSVSLLPSPCWTRPENWDLKPSYQTLHVICVILGLLLFLAILSHIITILLRRRKKNGTLGMADIASTAEQDCAISSASISAPVLVNHSMQVSTTGVHNDYREIPTSLPKGEGLTTFSSPLVNCESGPGNSSFNSSDYDDMWS</sequence>
<feature type="domain" description="SRCR" evidence="4">
    <location>
        <begin position="104"/>
        <end position="201"/>
    </location>
</feature>
<feature type="disulfide bond" evidence="2">
    <location>
        <begin position="170"/>
        <end position="180"/>
    </location>
</feature>
<reference evidence="5 6" key="1">
    <citation type="journal article" date="2022" name="Gigascience">
        <title>A chromosome-level genome assembly and annotation of the desert horned lizard, Phrynosoma platyrhinos, provides insight into chromosomal rearrangements among reptiles.</title>
        <authorList>
            <person name="Koochekian N."/>
            <person name="Ascanio A."/>
            <person name="Farleigh K."/>
            <person name="Card D.C."/>
            <person name="Schield D.R."/>
            <person name="Castoe T.A."/>
            <person name="Jezkova T."/>
        </authorList>
    </citation>
    <scope>NUCLEOTIDE SEQUENCE [LARGE SCALE GENOMIC DNA]</scope>
    <source>
        <strain evidence="5">NK-2021</strain>
    </source>
</reference>
<feature type="transmembrane region" description="Helical" evidence="3">
    <location>
        <begin position="248"/>
        <end position="272"/>
    </location>
</feature>
<keyword evidence="6" id="KW-1185">Reference proteome</keyword>
<dbReference type="PANTHER" id="PTHR48071">
    <property type="entry name" value="SRCR DOMAIN-CONTAINING PROTEIN"/>
    <property type="match status" value="1"/>
</dbReference>
<evidence type="ECO:0000256" key="2">
    <source>
        <dbReference type="PROSITE-ProRule" id="PRU00196"/>
    </source>
</evidence>
<dbReference type="InterPro" id="IPR036772">
    <property type="entry name" value="SRCR-like_dom_sf"/>
</dbReference>
<evidence type="ECO:0000256" key="3">
    <source>
        <dbReference type="SAM" id="Phobius"/>
    </source>
</evidence>
<dbReference type="SUPFAM" id="SSF56487">
    <property type="entry name" value="SRCR-like"/>
    <property type="match status" value="2"/>
</dbReference>
<feature type="disulfide bond" evidence="2">
    <location>
        <begin position="70"/>
        <end position="80"/>
    </location>
</feature>
<comment type="caution">
    <text evidence="2">Lacks conserved residue(s) required for the propagation of feature annotation.</text>
</comment>
<dbReference type="Gene3D" id="3.10.250.10">
    <property type="entry name" value="SRCR-like domain"/>
    <property type="match status" value="2"/>
</dbReference>
<keyword evidence="1 2" id="KW-1015">Disulfide bond</keyword>
<feature type="domain" description="SRCR" evidence="4">
    <location>
        <begin position="1"/>
        <end position="99"/>
    </location>
</feature>
<evidence type="ECO:0000259" key="4">
    <source>
        <dbReference type="PROSITE" id="PS50287"/>
    </source>
</evidence>
<keyword evidence="3" id="KW-1133">Transmembrane helix</keyword>
<dbReference type="PANTHER" id="PTHR48071:SF24">
    <property type="entry name" value="DELETED IN MALIGNANT BRAIN TUMORS 1 PROTEIN-LIKE"/>
    <property type="match status" value="1"/>
</dbReference>
<comment type="caution">
    <text evidence="5">The sequence shown here is derived from an EMBL/GenBank/DDBJ whole genome shotgun (WGS) entry which is preliminary data.</text>
</comment>
<dbReference type="InterPro" id="IPR001190">
    <property type="entry name" value="SRCR"/>
</dbReference>
<dbReference type="SMART" id="SM00202">
    <property type="entry name" value="SR"/>
    <property type="match status" value="2"/>
</dbReference>
<gene>
    <name evidence="5" type="ORF">JD844_022107</name>
</gene>
<keyword evidence="3" id="KW-0472">Membrane</keyword>
<dbReference type="PRINTS" id="PR00258">
    <property type="entry name" value="SPERACTRCPTR"/>
</dbReference>
<dbReference type="PROSITE" id="PS50287">
    <property type="entry name" value="SRCR_2"/>
    <property type="match status" value="2"/>
</dbReference>
<dbReference type="PROSITE" id="PS00420">
    <property type="entry name" value="SRCR_1"/>
    <property type="match status" value="1"/>
</dbReference>
<protein>
    <recommendedName>
        <fullName evidence="4">SRCR domain-containing protein</fullName>
    </recommendedName>
</protein>
<evidence type="ECO:0000313" key="6">
    <source>
        <dbReference type="Proteomes" id="UP000826234"/>
    </source>
</evidence>
<dbReference type="Proteomes" id="UP000826234">
    <property type="component" value="Unassembled WGS sequence"/>
</dbReference>
<dbReference type="EMBL" id="JAIPUX010003289">
    <property type="protein sequence ID" value="KAH0621083.1"/>
    <property type="molecule type" value="Genomic_DNA"/>
</dbReference>
<name>A0ABQ7SVH6_PHRPL</name>
<accession>A0ABQ7SVH6</accession>
<dbReference type="Pfam" id="PF00530">
    <property type="entry name" value="SRCR"/>
    <property type="match status" value="2"/>
</dbReference>
<evidence type="ECO:0000313" key="5">
    <source>
        <dbReference type="EMBL" id="KAH0621083.1"/>
    </source>
</evidence>
<evidence type="ECO:0000256" key="1">
    <source>
        <dbReference type="ARBA" id="ARBA00023157"/>
    </source>
</evidence>
<keyword evidence="3" id="KW-0812">Transmembrane</keyword>
<proteinExistence type="predicted"/>
<organism evidence="5 6">
    <name type="scientific">Phrynosoma platyrhinos</name>
    <name type="common">Desert horned lizard</name>
    <dbReference type="NCBI Taxonomy" id="52577"/>
    <lineage>
        <taxon>Eukaryota</taxon>
        <taxon>Metazoa</taxon>
        <taxon>Chordata</taxon>
        <taxon>Craniata</taxon>
        <taxon>Vertebrata</taxon>
        <taxon>Euteleostomi</taxon>
        <taxon>Lepidosauria</taxon>
        <taxon>Squamata</taxon>
        <taxon>Bifurcata</taxon>
        <taxon>Unidentata</taxon>
        <taxon>Episquamata</taxon>
        <taxon>Toxicofera</taxon>
        <taxon>Iguania</taxon>
        <taxon>Phrynosomatidae</taxon>
        <taxon>Phrynosomatinae</taxon>
        <taxon>Phrynosoma</taxon>
    </lineage>
</organism>